<organism evidence="1 2">
    <name type="scientific">Paucihalobacter ruber</name>
    <dbReference type="NCBI Taxonomy" id="2567861"/>
    <lineage>
        <taxon>Bacteria</taxon>
        <taxon>Pseudomonadati</taxon>
        <taxon>Bacteroidota</taxon>
        <taxon>Flavobacteriia</taxon>
        <taxon>Flavobacteriales</taxon>
        <taxon>Flavobacteriaceae</taxon>
        <taxon>Paucihalobacter</taxon>
    </lineage>
</organism>
<gene>
    <name evidence="1" type="ORF">FJ651_09735</name>
</gene>
<name>A0A506PHQ7_9FLAO</name>
<reference evidence="1 2" key="1">
    <citation type="submission" date="2019-06" db="EMBL/GenBank/DDBJ databases">
        <title>Flavobacteriaceae Paucihalobacterium erythroidium CWB-1, complete genome.</title>
        <authorList>
            <person name="Wu S."/>
        </authorList>
    </citation>
    <scope>NUCLEOTIDE SEQUENCE [LARGE SCALE GENOMIC DNA]</scope>
    <source>
        <strain evidence="1 2">CWB-1</strain>
    </source>
</reference>
<proteinExistence type="predicted"/>
<dbReference type="EMBL" id="VHIQ01000004">
    <property type="protein sequence ID" value="TPV33363.1"/>
    <property type="molecule type" value="Genomic_DNA"/>
</dbReference>
<evidence type="ECO:0000313" key="1">
    <source>
        <dbReference type="EMBL" id="TPV33363.1"/>
    </source>
</evidence>
<keyword evidence="2" id="KW-1185">Reference proteome</keyword>
<evidence type="ECO:0000313" key="2">
    <source>
        <dbReference type="Proteomes" id="UP000317332"/>
    </source>
</evidence>
<comment type="caution">
    <text evidence="1">The sequence shown here is derived from an EMBL/GenBank/DDBJ whole genome shotgun (WGS) entry which is preliminary data.</text>
</comment>
<dbReference type="SUPFAM" id="SSF52266">
    <property type="entry name" value="SGNH hydrolase"/>
    <property type="match status" value="1"/>
</dbReference>
<protein>
    <submittedName>
        <fullName evidence="1">Uncharacterized protein</fullName>
    </submittedName>
</protein>
<dbReference type="Proteomes" id="UP000317332">
    <property type="component" value="Unassembled WGS sequence"/>
</dbReference>
<dbReference type="AlphaFoldDB" id="A0A506PHQ7"/>
<dbReference type="OrthoDB" id="792965at2"/>
<dbReference type="RefSeq" id="WP_140990325.1">
    <property type="nucleotide sequence ID" value="NZ_VHIQ01000004.1"/>
</dbReference>
<sequence>MKSFIKKISLFLLLSIVVLATIVLGSKYIVKSKSSFKINEDITKLIIGHSHSECSVDDSLLDNSINLSASGESYFYNYQKLKKVLEENKQINSVFIEFSNSQIDSVMDDWIWGFEKMSYYLQYYSPFLSSEDFNLLFENNSTDLISSYSIATRKHLYRIINGDYYLTDEIGSYADSRLSKINELMAKNRFNSTISKSQSLSTTNLTYLRKMIDLCRENKVEVFLLRSPQHPLYADLINEPVFQNVLKSQFSDVDLLDFNDMSFPNSYYLDFHHVNYKGAQQFTRLLNELINTDLLSFSNKQELIDKSLEHFNSSNL</sequence>
<accession>A0A506PHQ7</accession>